<evidence type="ECO:0000313" key="3">
    <source>
        <dbReference type="Proteomes" id="UP000597989"/>
    </source>
</evidence>
<evidence type="ECO:0000313" key="2">
    <source>
        <dbReference type="EMBL" id="GGI76463.1"/>
    </source>
</evidence>
<reference evidence="1" key="4">
    <citation type="submission" date="2023-12" db="EMBL/GenBank/DDBJ databases">
        <authorList>
            <person name="Sun Q."/>
            <person name="Inoue M."/>
        </authorList>
    </citation>
    <scope>NUCLEOTIDE SEQUENCE</scope>
    <source>
        <strain evidence="1">JCM 10664</strain>
    </source>
</reference>
<proteinExistence type="predicted"/>
<dbReference type="EMBL" id="BAAAHC010000009">
    <property type="protein sequence ID" value="GAA0521396.1"/>
    <property type="molecule type" value="Genomic_DNA"/>
</dbReference>
<evidence type="ECO:0000313" key="1">
    <source>
        <dbReference type="EMBL" id="GAA0521396.1"/>
    </source>
</evidence>
<dbReference type="EMBL" id="BMMT01000002">
    <property type="protein sequence ID" value="GGI76463.1"/>
    <property type="molecule type" value="Genomic_DNA"/>
</dbReference>
<name>A0A917JQ97_9PSEU</name>
<reference evidence="2" key="3">
    <citation type="submission" date="2020-09" db="EMBL/GenBank/DDBJ databases">
        <authorList>
            <person name="Sun Q."/>
            <person name="Zhou Y."/>
        </authorList>
    </citation>
    <scope>NUCLEOTIDE SEQUENCE</scope>
    <source>
        <strain evidence="2">CGMCC 4.7206</strain>
    </source>
</reference>
<dbReference type="Proteomes" id="UP001500220">
    <property type="component" value="Unassembled WGS sequence"/>
</dbReference>
<comment type="caution">
    <text evidence="2">The sequence shown here is derived from an EMBL/GenBank/DDBJ whole genome shotgun (WGS) entry which is preliminary data.</text>
</comment>
<keyword evidence="4" id="KW-1185">Reference proteome</keyword>
<gene>
    <name evidence="1" type="ORF">GCM10009545_24360</name>
    <name evidence="2" type="ORF">GCM10011581_11970</name>
</gene>
<accession>A0A917JQ97</accession>
<reference evidence="1 4" key="2">
    <citation type="journal article" date="2019" name="Int. J. Syst. Evol. Microbiol.">
        <title>The Global Catalogue of Microorganisms (GCM) 10K type strain sequencing project: providing services to taxonomists for standard genome sequencing and annotation.</title>
        <authorList>
            <consortium name="The Broad Institute Genomics Platform"/>
            <consortium name="The Broad Institute Genome Sequencing Center for Infectious Disease"/>
            <person name="Wu L."/>
            <person name="Ma J."/>
        </authorList>
    </citation>
    <scope>NUCLEOTIDE SEQUENCE [LARGE SCALE GENOMIC DNA]</scope>
    <source>
        <strain evidence="1 4">JCM 10664</strain>
    </source>
</reference>
<dbReference type="AlphaFoldDB" id="A0A917JQ97"/>
<protein>
    <submittedName>
        <fullName evidence="2">Uncharacterized protein</fullName>
    </submittedName>
</protein>
<dbReference type="Proteomes" id="UP000597989">
    <property type="component" value="Unassembled WGS sequence"/>
</dbReference>
<evidence type="ECO:0000313" key="4">
    <source>
        <dbReference type="Proteomes" id="UP001500220"/>
    </source>
</evidence>
<reference evidence="2 3" key="1">
    <citation type="journal article" date="2014" name="Int. J. Syst. Evol. Microbiol.">
        <title>Complete genome sequence of Corynebacterium casei LMG S-19264T (=DSM 44701T), isolated from a smear-ripened cheese.</title>
        <authorList>
            <consortium name="US DOE Joint Genome Institute (JGI-PGF)"/>
            <person name="Walter F."/>
            <person name="Albersmeier A."/>
            <person name="Kalinowski J."/>
            <person name="Ruckert C."/>
        </authorList>
    </citation>
    <scope>NUCLEOTIDE SEQUENCE [LARGE SCALE GENOMIC DNA]</scope>
    <source>
        <strain evidence="2 3">CGMCC 4.7206</strain>
    </source>
</reference>
<sequence length="61" mass="6536">MMPAAWTEQPREDAITLADLKLGTSTGNLVRLRRTANGPEANVVNGSSAFTLTCVFPRFAA</sequence>
<organism evidence="2 3">
    <name type="scientific">Saccharopolyspora thermophila</name>
    <dbReference type="NCBI Taxonomy" id="89367"/>
    <lineage>
        <taxon>Bacteria</taxon>
        <taxon>Bacillati</taxon>
        <taxon>Actinomycetota</taxon>
        <taxon>Actinomycetes</taxon>
        <taxon>Pseudonocardiales</taxon>
        <taxon>Pseudonocardiaceae</taxon>
        <taxon>Saccharopolyspora</taxon>
    </lineage>
</organism>